<sequence>MDAASSPLTPFHIRTNIPRSNTTTDVHRTHTHKPSAPIAIPRRTTAHPPPRSPIRADPASPDLLFDFDISVSPGGVTENDQPFIQQRGRLLFSRQHPFGFAPFAVHPDGHDGGEDAKVPYQNEPFLYSVPKFMLGSPPLSHLRTRSSPNPMSRRRRSGDDEEQPAATENIHPMQSPAIVRSPSIPRSRTEPKPSRQNLTHEDDHLLTSAFQGSIMSVSSISGSAFTTTSFSASSLSCPVSPTSPITFCPPSAEPSPRSSHAYRFPAARPVVSKRYTTAPTRDHIVPTASVAAPVVSFDVAQAERPQCSPIPGSCTPPRGRSPYPRPPKQRRSSSVGSHACVGRRPGTVLGAGRDMWVGDRDRSVLPVLSNEELERSLEKHGSERARHTSLDHFEAEDADERGRGRGRTRERRL</sequence>
<feature type="region of interest" description="Disordered" evidence="1">
    <location>
        <begin position="1"/>
        <end position="59"/>
    </location>
</feature>
<feature type="compositionally biased region" description="Basic and acidic residues" evidence="1">
    <location>
        <begin position="187"/>
        <end position="201"/>
    </location>
</feature>
<protein>
    <submittedName>
        <fullName evidence="2">Uncharacterized protein</fullName>
    </submittedName>
</protein>
<dbReference type="Proteomes" id="UP000016930">
    <property type="component" value="Unassembled WGS sequence"/>
</dbReference>
<reference evidence="2 3" key="1">
    <citation type="journal article" date="2012" name="Proc. Natl. Acad. Sci. U.S.A.">
        <title>Comparative genomics of Ceriporiopsis subvermispora and Phanerochaete chrysosporium provide insight into selective ligninolysis.</title>
        <authorList>
            <person name="Fernandez-Fueyo E."/>
            <person name="Ruiz-Duenas F.J."/>
            <person name="Ferreira P."/>
            <person name="Floudas D."/>
            <person name="Hibbett D.S."/>
            <person name="Canessa P."/>
            <person name="Larrondo L.F."/>
            <person name="James T.Y."/>
            <person name="Seelenfreund D."/>
            <person name="Lobos S."/>
            <person name="Polanco R."/>
            <person name="Tello M."/>
            <person name="Honda Y."/>
            <person name="Watanabe T."/>
            <person name="Watanabe T."/>
            <person name="Ryu J.S."/>
            <person name="Kubicek C.P."/>
            <person name="Schmoll M."/>
            <person name="Gaskell J."/>
            <person name="Hammel K.E."/>
            <person name="St John F.J."/>
            <person name="Vanden Wymelenberg A."/>
            <person name="Sabat G."/>
            <person name="Splinter BonDurant S."/>
            <person name="Syed K."/>
            <person name="Yadav J.S."/>
            <person name="Doddapaneni H."/>
            <person name="Subramanian V."/>
            <person name="Lavin J.L."/>
            <person name="Oguiza J.A."/>
            <person name="Perez G."/>
            <person name="Pisabarro A.G."/>
            <person name="Ramirez L."/>
            <person name="Santoyo F."/>
            <person name="Master E."/>
            <person name="Coutinho P.M."/>
            <person name="Henrissat B."/>
            <person name="Lombard V."/>
            <person name="Magnuson J.K."/>
            <person name="Kuees U."/>
            <person name="Hori C."/>
            <person name="Igarashi K."/>
            <person name="Samejima M."/>
            <person name="Held B.W."/>
            <person name="Barry K.W."/>
            <person name="LaButti K.M."/>
            <person name="Lapidus A."/>
            <person name="Lindquist E.A."/>
            <person name="Lucas S.M."/>
            <person name="Riley R."/>
            <person name="Salamov A.A."/>
            <person name="Hoffmeister D."/>
            <person name="Schwenk D."/>
            <person name="Hadar Y."/>
            <person name="Yarden O."/>
            <person name="de Vries R.P."/>
            <person name="Wiebenga A."/>
            <person name="Stenlid J."/>
            <person name="Eastwood D."/>
            <person name="Grigoriev I.V."/>
            <person name="Berka R.M."/>
            <person name="Blanchette R.A."/>
            <person name="Kersten P."/>
            <person name="Martinez A.T."/>
            <person name="Vicuna R."/>
            <person name="Cullen D."/>
        </authorList>
    </citation>
    <scope>NUCLEOTIDE SEQUENCE [LARGE SCALE GENOMIC DNA]</scope>
    <source>
        <strain evidence="2 3">B</strain>
    </source>
</reference>
<feature type="compositionally biased region" description="Basic and acidic residues" evidence="1">
    <location>
        <begin position="372"/>
        <end position="403"/>
    </location>
</feature>
<keyword evidence="3" id="KW-1185">Reference proteome</keyword>
<accession>M2R560</accession>
<feature type="compositionally biased region" description="Basic residues" evidence="1">
    <location>
        <begin position="404"/>
        <end position="413"/>
    </location>
</feature>
<name>M2R560_CERS8</name>
<organism evidence="2 3">
    <name type="scientific">Ceriporiopsis subvermispora (strain B)</name>
    <name type="common">White-rot fungus</name>
    <name type="synonym">Gelatoporia subvermispora</name>
    <dbReference type="NCBI Taxonomy" id="914234"/>
    <lineage>
        <taxon>Eukaryota</taxon>
        <taxon>Fungi</taxon>
        <taxon>Dikarya</taxon>
        <taxon>Basidiomycota</taxon>
        <taxon>Agaricomycotina</taxon>
        <taxon>Agaricomycetes</taxon>
        <taxon>Polyporales</taxon>
        <taxon>Gelatoporiaceae</taxon>
        <taxon>Gelatoporia</taxon>
    </lineage>
</organism>
<feature type="region of interest" description="Disordered" evidence="1">
    <location>
        <begin position="138"/>
        <end position="201"/>
    </location>
</feature>
<evidence type="ECO:0000313" key="2">
    <source>
        <dbReference type="EMBL" id="EMD39715.1"/>
    </source>
</evidence>
<evidence type="ECO:0000313" key="3">
    <source>
        <dbReference type="Proteomes" id="UP000016930"/>
    </source>
</evidence>
<dbReference type="HOGENOM" id="CLU_665643_0_0_1"/>
<evidence type="ECO:0000256" key="1">
    <source>
        <dbReference type="SAM" id="MobiDB-lite"/>
    </source>
</evidence>
<dbReference type="OrthoDB" id="2754671at2759"/>
<dbReference type="AlphaFoldDB" id="M2R560"/>
<feature type="region of interest" description="Disordered" evidence="1">
    <location>
        <begin position="305"/>
        <end position="413"/>
    </location>
</feature>
<proteinExistence type="predicted"/>
<dbReference type="EMBL" id="KB445793">
    <property type="protein sequence ID" value="EMD39715.1"/>
    <property type="molecule type" value="Genomic_DNA"/>
</dbReference>
<gene>
    <name evidence="2" type="ORF">CERSUDRAFT_112018</name>
</gene>